<comment type="similarity">
    <text evidence="8">Belongs to the AP2/ERF transcription factor family. ERF subfamily.</text>
</comment>
<dbReference type="SMART" id="SM00380">
    <property type="entry name" value="AP2"/>
    <property type="match status" value="1"/>
</dbReference>
<dbReference type="InterPro" id="IPR036955">
    <property type="entry name" value="AP2/ERF_dom_sf"/>
</dbReference>
<dbReference type="GO" id="GO:0005634">
    <property type="term" value="C:nucleus"/>
    <property type="evidence" value="ECO:0007669"/>
    <property type="project" value="UniProtKB-SubCell"/>
</dbReference>
<protein>
    <submittedName>
        <fullName evidence="11">OLC1v1033376C1</fullName>
    </submittedName>
</protein>
<keyword evidence="7" id="KW-0539">Nucleus</keyword>
<evidence type="ECO:0000256" key="6">
    <source>
        <dbReference type="ARBA" id="ARBA00023163"/>
    </source>
</evidence>
<dbReference type="CDD" id="cd00018">
    <property type="entry name" value="AP2"/>
    <property type="match status" value="1"/>
</dbReference>
<keyword evidence="12" id="KW-1185">Reference proteome</keyword>
<dbReference type="InterPro" id="IPR001471">
    <property type="entry name" value="AP2/ERF_dom"/>
</dbReference>
<keyword evidence="2" id="KW-0805">Transcription regulation</keyword>
<dbReference type="AlphaFoldDB" id="A0AAV1CQT9"/>
<evidence type="ECO:0000313" key="11">
    <source>
        <dbReference type="EMBL" id="CAI9097074.1"/>
    </source>
</evidence>
<keyword evidence="3" id="KW-0346">Stress response</keyword>
<feature type="compositionally biased region" description="Gly residues" evidence="9">
    <location>
        <begin position="136"/>
        <end position="149"/>
    </location>
</feature>
<dbReference type="PANTHER" id="PTHR31241">
    <property type="entry name" value="DEHYDRATION-RESPONSIVE ELEMENT-BINDING PROTEIN 2C"/>
    <property type="match status" value="1"/>
</dbReference>
<proteinExistence type="inferred from homology"/>
<feature type="region of interest" description="Disordered" evidence="9">
    <location>
        <begin position="107"/>
        <end position="164"/>
    </location>
</feature>
<dbReference type="InterPro" id="IPR016177">
    <property type="entry name" value="DNA-bd_dom_sf"/>
</dbReference>
<comment type="subcellular location">
    <subcellularLocation>
        <location evidence="1">Nucleus</location>
    </subcellularLocation>
</comment>
<dbReference type="GO" id="GO:0003700">
    <property type="term" value="F:DNA-binding transcription factor activity"/>
    <property type="evidence" value="ECO:0007669"/>
    <property type="project" value="InterPro"/>
</dbReference>
<keyword evidence="4" id="KW-0238">DNA-binding</keyword>
<evidence type="ECO:0000259" key="10">
    <source>
        <dbReference type="PROSITE" id="PS51032"/>
    </source>
</evidence>
<evidence type="ECO:0000256" key="1">
    <source>
        <dbReference type="ARBA" id="ARBA00004123"/>
    </source>
</evidence>
<reference evidence="11" key="1">
    <citation type="submission" date="2023-03" db="EMBL/GenBank/DDBJ databases">
        <authorList>
            <person name="Julca I."/>
        </authorList>
    </citation>
    <scope>NUCLEOTIDE SEQUENCE</scope>
</reference>
<dbReference type="GO" id="GO:0045893">
    <property type="term" value="P:positive regulation of DNA-templated transcription"/>
    <property type="evidence" value="ECO:0007669"/>
    <property type="project" value="TreeGrafter"/>
</dbReference>
<evidence type="ECO:0000256" key="2">
    <source>
        <dbReference type="ARBA" id="ARBA00023015"/>
    </source>
</evidence>
<dbReference type="PROSITE" id="PS51032">
    <property type="entry name" value="AP2_ERF"/>
    <property type="match status" value="1"/>
</dbReference>
<dbReference type="GO" id="GO:0000976">
    <property type="term" value="F:transcription cis-regulatory region binding"/>
    <property type="evidence" value="ECO:0007669"/>
    <property type="project" value="TreeGrafter"/>
</dbReference>
<feature type="domain" description="AP2/ERF" evidence="10">
    <location>
        <begin position="245"/>
        <end position="302"/>
    </location>
</feature>
<evidence type="ECO:0000256" key="3">
    <source>
        <dbReference type="ARBA" id="ARBA00023016"/>
    </source>
</evidence>
<dbReference type="SUPFAM" id="SSF54171">
    <property type="entry name" value="DNA-binding domain"/>
    <property type="match status" value="1"/>
</dbReference>
<keyword evidence="5" id="KW-0010">Activator</keyword>
<organism evidence="11 12">
    <name type="scientific">Oldenlandia corymbosa var. corymbosa</name>
    <dbReference type="NCBI Taxonomy" id="529605"/>
    <lineage>
        <taxon>Eukaryota</taxon>
        <taxon>Viridiplantae</taxon>
        <taxon>Streptophyta</taxon>
        <taxon>Embryophyta</taxon>
        <taxon>Tracheophyta</taxon>
        <taxon>Spermatophyta</taxon>
        <taxon>Magnoliopsida</taxon>
        <taxon>eudicotyledons</taxon>
        <taxon>Gunneridae</taxon>
        <taxon>Pentapetalae</taxon>
        <taxon>asterids</taxon>
        <taxon>lamiids</taxon>
        <taxon>Gentianales</taxon>
        <taxon>Rubiaceae</taxon>
        <taxon>Rubioideae</taxon>
        <taxon>Spermacoceae</taxon>
        <taxon>Hedyotis-Oldenlandia complex</taxon>
        <taxon>Oldenlandia</taxon>
    </lineage>
</organism>
<dbReference type="Gene3D" id="3.30.730.10">
    <property type="entry name" value="AP2/ERF domain"/>
    <property type="match status" value="1"/>
</dbReference>
<evidence type="ECO:0000256" key="7">
    <source>
        <dbReference type="ARBA" id="ARBA00023242"/>
    </source>
</evidence>
<accession>A0AAV1CQT9</accession>
<evidence type="ECO:0000256" key="8">
    <source>
        <dbReference type="ARBA" id="ARBA00024343"/>
    </source>
</evidence>
<dbReference type="Proteomes" id="UP001161247">
    <property type="component" value="Chromosome 2"/>
</dbReference>
<gene>
    <name evidence="11" type="ORF">OLC1_LOCUS7665</name>
</gene>
<dbReference type="EMBL" id="OX459119">
    <property type="protein sequence ID" value="CAI9097074.1"/>
    <property type="molecule type" value="Genomic_DNA"/>
</dbReference>
<name>A0AAV1CQT9_OLDCO</name>
<feature type="region of interest" description="Disordered" evidence="9">
    <location>
        <begin position="192"/>
        <end position="242"/>
    </location>
</feature>
<sequence>MPYSCQREMKIVPVPLPPRKSFTGGVPSDLNACERPRGLKILADPAGKEVKRPLVSEMNGGTALVLSLMSSASKVNQEAQTTDHGPSSEMAACEHPRGLEISVADPVRKEGHSPPVTQNLLKRLARKPPKPRTLGEGTGGRGKGKGVAEGGSSKISLPDGTKANYPWVNKKSPEWMGLLPGLALTLGVGSDGHRDGKGVAKTNNENADDTGKGKEVQKGGNASRNKRKCMADGGQPCNAGIAPRKYRGVRQRTWGRWVAETRDSETGKRIWLGSWKTAEEAAKAFDKEAIKMHGHKAITNIIPPPPPPTTAGNNSASRNRPLAGRLVL</sequence>
<dbReference type="PANTHER" id="PTHR31241:SF62">
    <property type="entry name" value="DEHYDRATION-RESPONSIVE ELEMENT-BINDING PROTEIN 2D"/>
    <property type="match status" value="1"/>
</dbReference>
<evidence type="ECO:0000256" key="5">
    <source>
        <dbReference type="ARBA" id="ARBA00023159"/>
    </source>
</evidence>
<dbReference type="PRINTS" id="PR00367">
    <property type="entry name" value="ETHRSPELEMNT"/>
</dbReference>
<evidence type="ECO:0000313" key="12">
    <source>
        <dbReference type="Proteomes" id="UP001161247"/>
    </source>
</evidence>
<evidence type="ECO:0000256" key="4">
    <source>
        <dbReference type="ARBA" id="ARBA00023125"/>
    </source>
</evidence>
<evidence type="ECO:0000256" key="9">
    <source>
        <dbReference type="SAM" id="MobiDB-lite"/>
    </source>
</evidence>
<dbReference type="GO" id="GO:0006950">
    <property type="term" value="P:response to stress"/>
    <property type="evidence" value="ECO:0007669"/>
    <property type="project" value="TreeGrafter"/>
</dbReference>
<keyword evidence="6" id="KW-0804">Transcription</keyword>
<dbReference type="Pfam" id="PF00847">
    <property type="entry name" value="AP2"/>
    <property type="match status" value="1"/>
</dbReference>
<feature type="region of interest" description="Disordered" evidence="9">
    <location>
        <begin position="298"/>
        <end position="328"/>
    </location>
</feature>